<reference evidence="2" key="1">
    <citation type="journal article" date="2022" name="bioRxiv">
        <title>Sequencing and chromosome-scale assembly of the giantPleurodeles waltlgenome.</title>
        <authorList>
            <person name="Brown T."/>
            <person name="Elewa A."/>
            <person name="Iarovenko S."/>
            <person name="Subramanian E."/>
            <person name="Araus A.J."/>
            <person name="Petzold A."/>
            <person name="Susuki M."/>
            <person name="Suzuki K.-i.T."/>
            <person name="Hayashi T."/>
            <person name="Toyoda A."/>
            <person name="Oliveira C."/>
            <person name="Osipova E."/>
            <person name="Leigh N.D."/>
            <person name="Simon A."/>
            <person name="Yun M.H."/>
        </authorList>
    </citation>
    <scope>NUCLEOTIDE SEQUENCE</scope>
    <source>
        <strain evidence="2">20211129_DDA</strain>
        <tissue evidence="2">Liver</tissue>
    </source>
</reference>
<accession>A0AAV7L329</accession>
<name>A0AAV7L329_PLEWA</name>
<protein>
    <submittedName>
        <fullName evidence="2">Uncharacterized protein</fullName>
    </submittedName>
</protein>
<feature type="compositionally biased region" description="Basic and acidic residues" evidence="1">
    <location>
        <begin position="1"/>
        <end position="22"/>
    </location>
</feature>
<evidence type="ECO:0000313" key="2">
    <source>
        <dbReference type="EMBL" id="KAJ1085447.1"/>
    </source>
</evidence>
<dbReference type="Proteomes" id="UP001066276">
    <property type="component" value="Chromosome 12"/>
</dbReference>
<evidence type="ECO:0000256" key="1">
    <source>
        <dbReference type="SAM" id="MobiDB-lite"/>
    </source>
</evidence>
<organism evidence="2 3">
    <name type="scientific">Pleurodeles waltl</name>
    <name type="common">Iberian ribbed newt</name>
    <dbReference type="NCBI Taxonomy" id="8319"/>
    <lineage>
        <taxon>Eukaryota</taxon>
        <taxon>Metazoa</taxon>
        <taxon>Chordata</taxon>
        <taxon>Craniata</taxon>
        <taxon>Vertebrata</taxon>
        <taxon>Euteleostomi</taxon>
        <taxon>Amphibia</taxon>
        <taxon>Batrachia</taxon>
        <taxon>Caudata</taxon>
        <taxon>Salamandroidea</taxon>
        <taxon>Salamandridae</taxon>
        <taxon>Pleurodelinae</taxon>
        <taxon>Pleurodeles</taxon>
    </lineage>
</organism>
<gene>
    <name evidence="2" type="ORF">NDU88_005579</name>
</gene>
<dbReference type="EMBL" id="JANPWB010000016">
    <property type="protein sequence ID" value="KAJ1085447.1"/>
    <property type="molecule type" value="Genomic_DNA"/>
</dbReference>
<keyword evidence="3" id="KW-1185">Reference proteome</keyword>
<comment type="caution">
    <text evidence="2">The sequence shown here is derived from an EMBL/GenBank/DDBJ whole genome shotgun (WGS) entry which is preliminary data.</text>
</comment>
<dbReference type="AlphaFoldDB" id="A0AAV7L329"/>
<proteinExistence type="predicted"/>
<evidence type="ECO:0000313" key="3">
    <source>
        <dbReference type="Proteomes" id="UP001066276"/>
    </source>
</evidence>
<sequence length="92" mass="9465">MSKVRGDAERMSKARGAIERMSKVRARHGTRALGATRFSSSMGGVKLGSCRTSDLGSALQAAEGADVRQTLTSKPSLCGAVGGEAARPDDAV</sequence>
<feature type="region of interest" description="Disordered" evidence="1">
    <location>
        <begin position="1"/>
        <end position="32"/>
    </location>
</feature>